<name>A0A6B0UPV9_IXORI</name>
<evidence type="ECO:0000313" key="1">
    <source>
        <dbReference type="EMBL" id="MXU91755.1"/>
    </source>
</evidence>
<dbReference type="AlphaFoldDB" id="A0A6B0UPV9"/>
<protein>
    <submittedName>
        <fullName evidence="1">Putative secreted protein</fullName>
    </submittedName>
</protein>
<sequence>MLSLQIGEISIQVFILLVLRNDALELPRAIVDASEREDYEGAVVQGNILHSVVHRRRSADGPAVVVADHGDQELVPGNSDSLGGIGTFHYCRRVVNDAGQQQYQSRLPYPWGSHLDALRHTHRTC</sequence>
<proteinExistence type="predicted"/>
<reference evidence="1" key="1">
    <citation type="submission" date="2019-12" db="EMBL/GenBank/DDBJ databases">
        <title>An insight into the sialome of adult female Ixodes ricinus ticks feeding for 6 days.</title>
        <authorList>
            <person name="Perner J."/>
            <person name="Ribeiro J.M.C."/>
        </authorList>
    </citation>
    <scope>NUCLEOTIDE SEQUENCE</scope>
    <source>
        <strain evidence="1">Semi-engorged</strain>
        <tissue evidence="1">Salivary glands</tissue>
    </source>
</reference>
<dbReference type="EMBL" id="GIFC01009672">
    <property type="protein sequence ID" value="MXU91755.1"/>
    <property type="molecule type" value="Transcribed_RNA"/>
</dbReference>
<organism evidence="1">
    <name type="scientific">Ixodes ricinus</name>
    <name type="common">Common tick</name>
    <name type="synonym">Acarus ricinus</name>
    <dbReference type="NCBI Taxonomy" id="34613"/>
    <lineage>
        <taxon>Eukaryota</taxon>
        <taxon>Metazoa</taxon>
        <taxon>Ecdysozoa</taxon>
        <taxon>Arthropoda</taxon>
        <taxon>Chelicerata</taxon>
        <taxon>Arachnida</taxon>
        <taxon>Acari</taxon>
        <taxon>Parasitiformes</taxon>
        <taxon>Ixodida</taxon>
        <taxon>Ixodoidea</taxon>
        <taxon>Ixodidae</taxon>
        <taxon>Ixodinae</taxon>
        <taxon>Ixodes</taxon>
    </lineage>
</organism>
<accession>A0A6B0UPV9</accession>